<dbReference type="EMBL" id="PGTO01000002">
    <property type="protein sequence ID" value="RAU23483.1"/>
    <property type="molecule type" value="Genomic_DNA"/>
</dbReference>
<gene>
    <name evidence="2" type="ORF">CU669_03445</name>
</gene>
<name>A0A364P2D2_9PROT</name>
<dbReference type="AlphaFoldDB" id="A0A364P2D2"/>
<evidence type="ECO:0000313" key="2">
    <source>
        <dbReference type="EMBL" id="RAU23483.1"/>
    </source>
</evidence>
<evidence type="ECO:0000256" key="1">
    <source>
        <dbReference type="SAM" id="MobiDB-lite"/>
    </source>
</evidence>
<dbReference type="OrthoDB" id="7356398at2"/>
<organism evidence="2 3">
    <name type="scientific">Paramagnetospirillum kuznetsovii</name>
    <dbReference type="NCBI Taxonomy" id="2053833"/>
    <lineage>
        <taxon>Bacteria</taxon>
        <taxon>Pseudomonadati</taxon>
        <taxon>Pseudomonadota</taxon>
        <taxon>Alphaproteobacteria</taxon>
        <taxon>Rhodospirillales</taxon>
        <taxon>Magnetospirillaceae</taxon>
        <taxon>Paramagnetospirillum</taxon>
    </lineage>
</organism>
<keyword evidence="3" id="KW-1185">Reference proteome</keyword>
<sequence>MTKAKAELALVADIERRLAGLSETYPCSIMLAVDDEGLSYLEEAMKDRLGEVVLTDNGGGELSDIHWRTVLKHIGFVAVIVWLSDPHDMALVRKACLEVEGIVSDSKKGGTGLLHPGHDNPKRN</sequence>
<protein>
    <submittedName>
        <fullName evidence="2">Uncharacterized protein</fullName>
    </submittedName>
</protein>
<comment type="caution">
    <text evidence="2">The sequence shown here is derived from an EMBL/GenBank/DDBJ whole genome shotgun (WGS) entry which is preliminary data.</text>
</comment>
<reference evidence="2 3" key="1">
    <citation type="submission" date="2017-11" db="EMBL/GenBank/DDBJ databases">
        <title>Draft genome sequence of magnetotactic bacterium Magnetospirillum kuznetsovii LBB-42.</title>
        <authorList>
            <person name="Grouzdev D.S."/>
            <person name="Rysina M.S."/>
            <person name="Baslerov R.V."/>
            <person name="Koziaeva V."/>
        </authorList>
    </citation>
    <scope>NUCLEOTIDE SEQUENCE [LARGE SCALE GENOMIC DNA]</scope>
    <source>
        <strain evidence="2 3">LBB-42</strain>
    </source>
</reference>
<dbReference type="Proteomes" id="UP000251075">
    <property type="component" value="Unassembled WGS sequence"/>
</dbReference>
<evidence type="ECO:0000313" key="3">
    <source>
        <dbReference type="Proteomes" id="UP000251075"/>
    </source>
</evidence>
<feature type="region of interest" description="Disordered" evidence="1">
    <location>
        <begin position="105"/>
        <end position="124"/>
    </location>
</feature>
<accession>A0A364P2D2</accession>
<proteinExistence type="predicted"/>